<evidence type="ECO:0000259" key="10">
    <source>
        <dbReference type="PROSITE" id="PS50237"/>
    </source>
</evidence>
<name>A0A1B9FVW4_9TREE</name>
<feature type="domain" description="UBA" evidence="9">
    <location>
        <begin position="1171"/>
        <end position="1211"/>
    </location>
</feature>
<feature type="compositionally biased region" description="Acidic residues" evidence="8">
    <location>
        <begin position="1898"/>
        <end position="1968"/>
    </location>
</feature>
<dbReference type="Pfam" id="PF06012">
    <property type="entry name" value="DUF908"/>
    <property type="match status" value="1"/>
</dbReference>
<dbReference type="Gene3D" id="3.30.2160.10">
    <property type="entry name" value="Hect, E3 ligase catalytic domain"/>
    <property type="match status" value="1"/>
</dbReference>
<evidence type="ECO:0000256" key="2">
    <source>
        <dbReference type="ARBA" id="ARBA00004906"/>
    </source>
</evidence>
<feature type="region of interest" description="Disordered" evidence="8">
    <location>
        <begin position="202"/>
        <end position="236"/>
    </location>
</feature>
<evidence type="ECO:0000259" key="9">
    <source>
        <dbReference type="PROSITE" id="PS50030"/>
    </source>
</evidence>
<dbReference type="PROSITE" id="PS50030">
    <property type="entry name" value="UBA"/>
    <property type="match status" value="1"/>
</dbReference>
<dbReference type="FunFam" id="3.30.2410.10:FF:000009">
    <property type="entry name" value="Probable E3 ubiquitin-protein ligase HECTD2"/>
    <property type="match status" value="1"/>
</dbReference>
<comment type="catalytic activity">
    <reaction evidence="1">
        <text>S-ubiquitinyl-[E2 ubiquitin-conjugating enzyme]-L-cysteine + [acceptor protein]-L-lysine = [E2 ubiquitin-conjugating enzyme]-L-cysteine + N(6)-ubiquitinyl-[acceptor protein]-L-lysine.</text>
        <dbReference type="EC" id="2.3.2.26"/>
    </reaction>
</comment>
<dbReference type="InterPro" id="IPR000569">
    <property type="entry name" value="HECT_dom"/>
</dbReference>
<feature type="region of interest" description="Disordered" evidence="8">
    <location>
        <begin position="2249"/>
        <end position="2296"/>
    </location>
</feature>
<keyword evidence="5 7" id="KW-0833">Ubl conjugation pathway</keyword>
<dbReference type="SUPFAM" id="SSF46934">
    <property type="entry name" value="UBA-like"/>
    <property type="match status" value="1"/>
</dbReference>
<dbReference type="InterPro" id="IPR015940">
    <property type="entry name" value="UBA"/>
</dbReference>
<feature type="compositionally biased region" description="Polar residues" evidence="8">
    <location>
        <begin position="2366"/>
        <end position="2375"/>
    </location>
</feature>
<dbReference type="InterPro" id="IPR025527">
    <property type="entry name" value="HUWE1/Rev1_UBM"/>
</dbReference>
<reference evidence="11" key="2">
    <citation type="submission" date="2014-01" db="EMBL/GenBank/DDBJ databases">
        <title>Evolution of pathogenesis and genome organization in the Tremellales.</title>
        <authorList>
            <person name="Cuomo C."/>
            <person name="Litvintseva A."/>
            <person name="Heitman J."/>
            <person name="Chen Y."/>
            <person name="Sun S."/>
            <person name="Springer D."/>
            <person name="Dromer F."/>
            <person name="Young S."/>
            <person name="Zeng Q."/>
            <person name="Chapman S."/>
            <person name="Gujja S."/>
            <person name="Saif S."/>
            <person name="Birren B."/>
        </authorList>
    </citation>
    <scope>NUCLEOTIDE SEQUENCE</scope>
    <source>
        <strain evidence="11">CBS 10118</strain>
    </source>
</reference>
<dbReference type="Gene3D" id="3.90.1750.10">
    <property type="entry name" value="Hect, E3 ligase catalytic domains"/>
    <property type="match status" value="1"/>
</dbReference>
<evidence type="ECO:0000313" key="11">
    <source>
        <dbReference type="EMBL" id="OCF22916.1"/>
    </source>
</evidence>
<dbReference type="SMART" id="SM00119">
    <property type="entry name" value="HECTc"/>
    <property type="match status" value="1"/>
</dbReference>
<dbReference type="InterPro" id="IPR050409">
    <property type="entry name" value="E3_ubiq-protein_ligase"/>
</dbReference>
<dbReference type="InterPro" id="IPR010309">
    <property type="entry name" value="E3_Ub_ligase_DUF908"/>
</dbReference>
<dbReference type="Pfam" id="PF00627">
    <property type="entry name" value="UBA"/>
    <property type="match status" value="1"/>
</dbReference>
<dbReference type="EC" id="2.3.2.26" evidence="3"/>
<protein>
    <recommendedName>
        <fullName evidence="3">HECT-type E3 ubiquitin transferase</fullName>
        <ecNumber evidence="3">2.3.2.26</ecNumber>
    </recommendedName>
</protein>
<dbReference type="CDD" id="cd00078">
    <property type="entry name" value="HECTc"/>
    <property type="match status" value="1"/>
</dbReference>
<dbReference type="FunFam" id="3.90.1750.10:FF:000003">
    <property type="entry name" value="E3 ubiquitin-protein ligase UPL1"/>
    <property type="match status" value="1"/>
</dbReference>
<feature type="region of interest" description="Disordered" evidence="8">
    <location>
        <begin position="1893"/>
        <end position="1982"/>
    </location>
</feature>
<feature type="compositionally biased region" description="Acidic residues" evidence="8">
    <location>
        <begin position="1864"/>
        <end position="1880"/>
    </location>
</feature>
<dbReference type="STRING" id="1296100.A0A1B9FVW4"/>
<dbReference type="InterPro" id="IPR016024">
    <property type="entry name" value="ARM-type_fold"/>
</dbReference>
<evidence type="ECO:0000256" key="4">
    <source>
        <dbReference type="ARBA" id="ARBA00022679"/>
    </source>
</evidence>
<feature type="region of interest" description="Disordered" evidence="8">
    <location>
        <begin position="1844"/>
        <end position="1880"/>
    </location>
</feature>
<dbReference type="OrthoDB" id="8068875at2759"/>
<dbReference type="EMBL" id="KI894024">
    <property type="protein sequence ID" value="OCF22916.1"/>
    <property type="molecule type" value="Genomic_DNA"/>
</dbReference>
<evidence type="ECO:0000256" key="6">
    <source>
        <dbReference type="ARBA" id="ARBA00034494"/>
    </source>
</evidence>
<dbReference type="GO" id="GO:0061630">
    <property type="term" value="F:ubiquitin protein ligase activity"/>
    <property type="evidence" value="ECO:0007669"/>
    <property type="project" value="UniProtKB-EC"/>
</dbReference>
<dbReference type="SUPFAM" id="SSF48371">
    <property type="entry name" value="ARM repeat"/>
    <property type="match status" value="1"/>
</dbReference>
<feature type="region of interest" description="Disordered" evidence="8">
    <location>
        <begin position="2353"/>
        <end position="2375"/>
    </location>
</feature>
<gene>
    <name evidence="11" type="ORF">I302_07266</name>
</gene>
<accession>A0A1B9FVW4</accession>
<dbReference type="InterPro" id="IPR010314">
    <property type="entry name" value="E3_Ub_ligase_DUF913"/>
</dbReference>
<dbReference type="Pfam" id="PF06025">
    <property type="entry name" value="DUF913"/>
    <property type="match status" value="1"/>
</dbReference>
<dbReference type="Gene3D" id="3.30.2410.10">
    <property type="entry name" value="Hect, E3 ligase catalytic domain"/>
    <property type="match status" value="1"/>
</dbReference>
<evidence type="ECO:0000256" key="7">
    <source>
        <dbReference type="PROSITE-ProRule" id="PRU00104"/>
    </source>
</evidence>
<dbReference type="GO" id="GO:0000209">
    <property type="term" value="P:protein polyubiquitination"/>
    <property type="evidence" value="ECO:0007669"/>
    <property type="project" value="TreeGrafter"/>
</dbReference>
<reference evidence="11" key="1">
    <citation type="submission" date="2013-07" db="EMBL/GenBank/DDBJ databases">
        <title>The Genome Sequence of Cryptococcus bestiolae CBS10118.</title>
        <authorList>
            <consortium name="The Broad Institute Genome Sequencing Platform"/>
            <person name="Cuomo C."/>
            <person name="Litvintseva A."/>
            <person name="Chen Y."/>
            <person name="Heitman J."/>
            <person name="Sun S."/>
            <person name="Springer D."/>
            <person name="Dromer F."/>
            <person name="Young S.K."/>
            <person name="Zeng Q."/>
            <person name="Gargeya S."/>
            <person name="Fitzgerald M."/>
            <person name="Abouelleil A."/>
            <person name="Alvarado L."/>
            <person name="Berlin A.M."/>
            <person name="Chapman S.B."/>
            <person name="Dewar J."/>
            <person name="Goldberg J."/>
            <person name="Griggs A."/>
            <person name="Gujja S."/>
            <person name="Hansen M."/>
            <person name="Howarth C."/>
            <person name="Imamovic A."/>
            <person name="Larimer J."/>
            <person name="McCowan C."/>
            <person name="Murphy C."/>
            <person name="Pearson M."/>
            <person name="Priest M."/>
            <person name="Roberts A."/>
            <person name="Saif S."/>
            <person name="Shea T."/>
            <person name="Sykes S."/>
            <person name="Wortman J."/>
            <person name="Nusbaum C."/>
            <person name="Birren B."/>
        </authorList>
    </citation>
    <scope>NUCLEOTIDE SEQUENCE [LARGE SCALE GENOMIC DNA]</scope>
    <source>
        <strain evidence="11">CBS 10118</strain>
    </source>
</reference>
<dbReference type="GO" id="GO:0005634">
    <property type="term" value="C:nucleus"/>
    <property type="evidence" value="ECO:0007669"/>
    <property type="project" value="TreeGrafter"/>
</dbReference>
<sequence length="3308" mass="365632">MKVKRSTRKHTQAPPDVVALAESIVKAPEDDLTQILQTFDSWKYPRGDLHTWVDVLDRFDSILTELCKSYELNKIQTNDFTPKTKDLILQILRVQRLLMENCTSRKLFASYDHLADLLHTSDLEVLQSAIFVILRPAQQYANTTPFEHAHRHAILHRLLTLSKGWERLTNTGIDLPSVASVEDLSLPEDLCTVHLQYYPTKETSLPESPVKTSTPLRPPPTTPNPKSRSSIGPSNLDLGDVSTWSNPVDQLTLLSEENQVPLDDQFTALNKIRLAQHNDLSTRRQLLTIRLLALATYVYVSTDDAAQSGLFLYEPELVPQLAELLRASQQVGEQVTIGTLHALDACAHHRVKMGEVMTAVSANVNHGILVTFLKNIVERLVKGESIPNDLFDAAISFVAYIPSSPVHINMLMGAGILRLLLDVLKASGERRESYIPRVAGLLDSIMFSSSQALSNFSNIDGVNFLVHRIKAEIESRDQLTLPPPSDTLSQGKPSTTWNPANAPDTILAYANNPLKSILRSVHRLMQASGGTEGLRNLVDSDLPRCLKQIFEQSAKFGPRVFAMAINIMATFVHNEPTSLSILQELQLPQTLYSELEKEIPPSSEVLSAVPTAIGAVCLNQSGLDFTVAHPGVINNLVSMVNVPSHEKIFNDRENAKSLGAALDELSRHQPSLRPVIMKAAIDLLRSATEAGKSFEPSAGERREYILDEMALPAGTTDKPPPPTNPPLSAFARIFKVLNGLVRNAASSKDLINQGGLDHILGLLELPCLPIRFGQTEAAMSLTNLLRHIAEHDQAQLVEILRLKIQETMTKCDSADADQRWSAFNSGSIDADSRGTFTALRSLDAHINLLTEVIIGLTYTNYRHATTIITALDVDSFIVNLGRVHRVAFRQHVLLKKNKSDDLDPTKIPASLEELVKDGGAKYLATKLHSLFIRFFKAIIKLIHIKRNPDSTHLKVASHLSSVISDVMLEHLTIHDESVSINVVALAVVTSLLFDSPRGPEGPLNTTLFLSFLKKGGLDKITTSSTQITEQMDQASSIPPDSRDQQQKDLILETTAGMKPVLRLVGALASAKSLLENPETHALQQRPQTPLNAVNIFISIRLSIFPMAHRIWNAPWLLDCPVQTIKLVVRCMSTLMEGKSEEAPSEEDGPANPAAISRLSIAPPLARPAPVTADPSRVDQLVDMGFPRRAAERALIRARNNVAAATDMILTMPHVFEEEPAAPAVQQAEPQPEPQQAENAENELAAAADMPPPAAEPMQVDPDTSVADREALHKLRQQYRQELPSRALTLLDHAEDLVFDVLPCFPAGEEGVHYLIDRLAEISKSYDTAHENAVSARMRLLSVYLRTADGLILDEASTTTATRVLSELPLDISQARPKWLPALLLFAETVAASSYTINKVKIGDAPDISISSPSTAFASVAPAIATACLQLLSKDDVSRNEMISALRLLALMSREKTFITISDTDLINLLKPFKNPSEKLSGCHPLLLLILRHVLEDSATLTDMMRKEVRHWLTPTRNKVVDIQHFLKQLRQAAFREPNCFVQVVEDECALVDPTPPQSVYHIRAKDQPQEQQAPPVSQPSDPFQDTPGDKRNPFIDHLVSELGQAVRLSLQEGESQTDEIKHAHAYAGLLMSILTELLGSYVSVKKAFIASVREQGLGMSKTRGGGIASLISDLVCCVILQPDITGVPQFERGSTPARRLAVSSWSVSMILALCSEATPSATVKDVTEDIITIRKTILEAIAKALRDSVSSNDLPSRYGRLWALGEMVYRLLVSRPIGPARQMNDAILHMAKSMLEKNFVGLLTNALGEIDLNYPDVRNVLVSLLRTLDHLSKTSVKWGKVNKEAKGASADTGGAADQSHTSESESESDNSDIEMMEEDQSAPDLYRNSALGMIGGELGEDDDEDGEEDEDEDDMDMGDDLTDDDGDTDMQTSEDESMGSDLDPENWTDEHDGDEVGQGSDEEEEMEPEVILGSNEDVEGDLWDDAPDDGESVMTEENEMMEDEDDMAGEVEGFFEDDEDQPDLDMDGEEFDEIDMLESFPTIAHGGNMQRQSPDVTGPWAWDQSNLSQTRRRRSILADNLAHLIAEDPTVSLFGRPAPQAVGQVAQHPLISDPATQMPPVRGLSRSFGSNYNELIAAIEGMGGIEAVQRLENMITSRQLAGSEAIRIDFAQDHNGTIGLSVGGQTFALHPPQGRQQTPLADADVLEEFVPVPTMQRWQEGMQLATSARNELASRLVVHVINHLMPEARRRAEEEDAKNKKAEEEAAKAEAEEQKKNLESATSVALPESRQPSPVQDADVAMEYTTDAEPTSDSLARTVISIRGRDVDITDTGIDLEFLQALPDDMRADVVEQHMREQNRHRRPPSSANAPETASQLNSEFLDALPPEIRAEVIMQEAMENARRHQPAAAASQLPVADRARGFLAGLTNELRDVMLLNQPADLAVLGRPGGGGSSAQQPAVVTTDKKPHREAIQLLEKPGIASLVRLLFFPETLKKGHLFRVLVNLCENSTTRSDLLNLLLSVVQDGSGDLPAVDRSFQQMSLRGMVTPKATPKGKSVDSPAAAIVPTGLFSHLQTEHVPTFIAQRCFEALVYIVNSNTSAVNYFLTEHETLVGLRKHPLKKNKGKEKMLPQTKFPIVVLLGLLDRPLLAKTPGMMETVSSLLVTITRPLAEKKNENKENEDESTKPPQPIIPAPVLRLIVNCLTSGECTSRTFSATLVAMQNLACLPDAKETILQELRTRCKDLGGIVHQQLSQLSSALQDPTAEIGSLTLTNFSPPTSSQAQLLRLLKTIDYLHLNKVDSDPPTQQLTDEERAVSAVFESFEFETLWDQLGQCLSYVETRGGTDQIATVLLPLVEALMVVSKYKSRSSREVRSPSVPPSATGDLADRFVSFTTTHRKVLNTIVRNNPSLLSGSFSLLIRNPRVLEFDNKRNWFFQKLKRKRDSHMPISVIPLNIRRQYVFEDSFHAMQRRTGDEIKFGKLSVKFYNEDGVDAGGVTREWYSVLAQQIFDPNFALFEPCAADQQTYQPNKASSVNGDHLAYFKFVGRVIGKAVYDGRLLDAYFNRAFYKQILGRTVDMRDLESIDPEYHKSLQWMLDNDITGVIDQEFTIEDDQFGEKKIVELKPGGSSIPVTEENKEEYVRLVVSYRLDNSIKDQIKAFLEGFYDIIPRQIIQIFEPDQLELLISGITTVDVDELKNATQLSGWKATDPEISWFWRALRSFSQEERSRFLMFVTSSSRVPLGGFTQLQGSSGIQPFQIQKLYAKEGSLPQASTCFNLLLLPTYASYEQLRDKLQFAIVETGGFGKA</sequence>
<dbReference type="InterPro" id="IPR009060">
    <property type="entry name" value="UBA-like_sf"/>
</dbReference>
<evidence type="ECO:0000256" key="8">
    <source>
        <dbReference type="SAM" id="MobiDB-lite"/>
    </source>
</evidence>
<evidence type="ECO:0000256" key="5">
    <source>
        <dbReference type="ARBA" id="ARBA00022786"/>
    </source>
</evidence>
<dbReference type="Gene3D" id="1.10.8.10">
    <property type="entry name" value="DNA helicase RuvA subunit, C-terminal domain"/>
    <property type="match status" value="1"/>
</dbReference>
<dbReference type="GO" id="GO:0006511">
    <property type="term" value="P:ubiquitin-dependent protein catabolic process"/>
    <property type="evidence" value="ECO:0007669"/>
    <property type="project" value="TreeGrafter"/>
</dbReference>
<comment type="pathway">
    <text evidence="2">Protein modification; protein ubiquitination.</text>
</comment>
<feature type="compositionally biased region" description="Polar residues" evidence="8">
    <location>
        <begin position="1569"/>
        <end position="1583"/>
    </location>
</feature>
<dbReference type="SUPFAM" id="SSF56204">
    <property type="entry name" value="Hect, E3 ligase catalytic domain"/>
    <property type="match status" value="1"/>
</dbReference>
<comment type="similarity">
    <text evidence="6">Belongs to the UPL family. TOM1/PTR1 subfamily.</text>
</comment>
<dbReference type="FunFam" id="3.30.2160.10:FF:000001">
    <property type="entry name" value="E3 ubiquitin-protein ligase NEDD4-like"/>
    <property type="match status" value="1"/>
</dbReference>
<keyword evidence="4" id="KW-0808">Transferase</keyword>
<feature type="region of interest" description="Disordered" evidence="8">
    <location>
        <begin position="1219"/>
        <end position="1241"/>
    </location>
</feature>
<dbReference type="VEuPathDB" id="FungiDB:I302_07266"/>
<dbReference type="Pfam" id="PF14377">
    <property type="entry name" value="UBM"/>
    <property type="match status" value="2"/>
</dbReference>
<dbReference type="PANTHER" id="PTHR11254">
    <property type="entry name" value="HECT DOMAIN UBIQUITIN-PROTEIN LIGASE"/>
    <property type="match status" value="1"/>
</dbReference>
<dbReference type="PROSITE" id="PS50237">
    <property type="entry name" value="HECT"/>
    <property type="match status" value="1"/>
</dbReference>
<evidence type="ECO:0000256" key="1">
    <source>
        <dbReference type="ARBA" id="ARBA00000885"/>
    </source>
</evidence>
<feature type="compositionally biased region" description="Low complexity" evidence="8">
    <location>
        <begin position="1220"/>
        <end position="1241"/>
    </location>
</feature>
<feature type="compositionally biased region" description="Basic and acidic residues" evidence="8">
    <location>
        <begin position="2249"/>
        <end position="2278"/>
    </location>
</feature>
<feature type="domain" description="HECT" evidence="10">
    <location>
        <begin position="2973"/>
        <end position="3308"/>
    </location>
</feature>
<proteinExistence type="inferred from homology"/>
<dbReference type="Pfam" id="PF00632">
    <property type="entry name" value="HECT"/>
    <property type="match status" value="1"/>
</dbReference>
<evidence type="ECO:0000256" key="3">
    <source>
        <dbReference type="ARBA" id="ARBA00012485"/>
    </source>
</evidence>
<dbReference type="InterPro" id="IPR035983">
    <property type="entry name" value="Hect_E3_ubiquitin_ligase"/>
</dbReference>
<dbReference type="SMART" id="SM00165">
    <property type="entry name" value="UBA"/>
    <property type="match status" value="1"/>
</dbReference>
<feature type="region of interest" description="Disordered" evidence="8">
    <location>
        <begin position="1565"/>
        <end position="1590"/>
    </location>
</feature>
<dbReference type="PANTHER" id="PTHR11254:SF67">
    <property type="entry name" value="E3 UBIQUITIN-PROTEIN LIGASE HUWE1"/>
    <property type="match status" value="1"/>
</dbReference>
<feature type="active site" description="Glycyl thioester intermediate" evidence="7">
    <location>
        <position position="3276"/>
    </location>
</feature>
<organism evidence="11">
    <name type="scientific">Kwoniella bestiolae CBS 10118</name>
    <dbReference type="NCBI Taxonomy" id="1296100"/>
    <lineage>
        <taxon>Eukaryota</taxon>
        <taxon>Fungi</taxon>
        <taxon>Dikarya</taxon>
        <taxon>Basidiomycota</taxon>
        <taxon>Agaricomycotina</taxon>
        <taxon>Tremellomycetes</taxon>
        <taxon>Tremellales</taxon>
        <taxon>Cryptococcaceae</taxon>
        <taxon>Kwoniella</taxon>
    </lineage>
</organism>
<dbReference type="UniPathway" id="UPA00143"/>
<dbReference type="GO" id="GO:0005737">
    <property type="term" value="C:cytoplasm"/>
    <property type="evidence" value="ECO:0007669"/>
    <property type="project" value="TreeGrafter"/>
</dbReference>